<proteinExistence type="predicted"/>
<name>A0AAW2GLB7_9HYME</name>
<accession>A0AAW2GLB7</accession>
<gene>
    <name evidence="1" type="ORF">PUN28_003664</name>
</gene>
<evidence type="ECO:0000313" key="2">
    <source>
        <dbReference type="Proteomes" id="UP001430953"/>
    </source>
</evidence>
<reference evidence="1 2" key="1">
    <citation type="submission" date="2023-03" db="EMBL/GenBank/DDBJ databases">
        <title>High recombination rates correlate with genetic variation in Cardiocondyla obscurior ants.</title>
        <authorList>
            <person name="Errbii M."/>
        </authorList>
    </citation>
    <scope>NUCLEOTIDE SEQUENCE [LARGE SCALE GENOMIC DNA]</scope>
    <source>
        <strain evidence="1">Alpha-2009</strain>
        <tissue evidence="1">Whole body</tissue>
    </source>
</reference>
<dbReference type="Proteomes" id="UP001430953">
    <property type="component" value="Unassembled WGS sequence"/>
</dbReference>
<protein>
    <submittedName>
        <fullName evidence="1">Uncharacterized protein</fullName>
    </submittedName>
</protein>
<keyword evidence="2" id="KW-1185">Reference proteome</keyword>
<dbReference type="AlphaFoldDB" id="A0AAW2GLB7"/>
<dbReference type="EMBL" id="JADYXP020000003">
    <property type="protein sequence ID" value="KAL0128495.1"/>
    <property type="molecule type" value="Genomic_DNA"/>
</dbReference>
<comment type="caution">
    <text evidence="1">The sequence shown here is derived from an EMBL/GenBank/DDBJ whole genome shotgun (WGS) entry which is preliminary data.</text>
</comment>
<sequence>MSCTKDKAMSDLMSDTMSKKYTKSTLHVDAHEVMLGTAETTMIRLEPATCCPVAVTIIIMNSNLLTLRKTKKYCDIIKENQSLIHKERKFT</sequence>
<evidence type="ECO:0000313" key="1">
    <source>
        <dbReference type="EMBL" id="KAL0128495.1"/>
    </source>
</evidence>
<organism evidence="1 2">
    <name type="scientific">Cardiocondyla obscurior</name>
    <dbReference type="NCBI Taxonomy" id="286306"/>
    <lineage>
        <taxon>Eukaryota</taxon>
        <taxon>Metazoa</taxon>
        <taxon>Ecdysozoa</taxon>
        <taxon>Arthropoda</taxon>
        <taxon>Hexapoda</taxon>
        <taxon>Insecta</taxon>
        <taxon>Pterygota</taxon>
        <taxon>Neoptera</taxon>
        <taxon>Endopterygota</taxon>
        <taxon>Hymenoptera</taxon>
        <taxon>Apocrita</taxon>
        <taxon>Aculeata</taxon>
        <taxon>Formicoidea</taxon>
        <taxon>Formicidae</taxon>
        <taxon>Myrmicinae</taxon>
        <taxon>Cardiocondyla</taxon>
    </lineage>
</organism>